<evidence type="ECO:0000256" key="7">
    <source>
        <dbReference type="ARBA" id="ARBA00023288"/>
    </source>
</evidence>
<dbReference type="PANTHER" id="PTHR12246">
    <property type="entry name" value="PALMITOYLTRANSFERASE ZDHHC16"/>
    <property type="match status" value="1"/>
</dbReference>
<reference evidence="13" key="1">
    <citation type="journal article" date="2018" name="Nat. Microbiol.">
        <title>Leveraging single-cell genomics to expand the fungal tree of life.</title>
        <authorList>
            <person name="Ahrendt S.R."/>
            <person name="Quandt C.A."/>
            <person name="Ciobanu D."/>
            <person name="Clum A."/>
            <person name="Salamov A."/>
            <person name="Andreopoulos B."/>
            <person name="Cheng J.F."/>
            <person name="Woyke T."/>
            <person name="Pelin A."/>
            <person name="Henrissat B."/>
            <person name="Reynolds N.K."/>
            <person name="Benny G.L."/>
            <person name="Smith M.E."/>
            <person name="James T.Y."/>
            <person name="Grigoriev I.V."/>
        </authorList>
    </citation>
    <scope>NUCLEOTIDE SEQUENCE [LARGE SCALE GENOMIC DNA]</scope>
</reference>
<evidence type="ECO:0000256" key="1">
    <source>
        <dbReference type="ARBA" id="ARBA00004141"/>
    </source>
</evidence>
<comment type="similarity">
    <text evidence="10">Belongs to the DHHC palmitoyltransferase family.</text>
</comment>
<comment type="domain">
    <text evidence="10">The DHHC domain is required for palmitoyltransferase activity.</text>
</comment>
<feature type="non-terminal residue" evidence="12">
    <location>
        <position position="301"/>
    </location>
</feature>
<dbReference type="AlphaFoldDB" id="A0A4P9W834"/>
<keyword evidence="4 10" id="KW-1133">Transmembrane helix</keyword>
<dbReference type="GO" id="GO:0019706">
    <property type="term" value="F:protein-cysteine S-palmitoyltransferase activity"/>
    <property type="evidence" value="ECO:0007669"/>
    <property type="project" value="UniProtKB-EC"/>
</dbReference>
<evidence type="ECO:0000256" key="4">
    <source>
        <dbReference type="ARBA" id="ARBA00022989"/>
    </source>
</evidence>
<evidence type="ECO:0000256" key="6">
    <source>
        <dbReference type="ARBA" id="ARBA00023139"/>
    </source>
</evidence>
<keyword evidence="6" id="KW-0564">Palmitate</keyword>
<dbReference type="EC" id="2.3.1.225" evidence="10"/>
<dbReference type="GO" id="GO:0016020">
    <property type="term" value="C:membrane"/>
    <property type="evidence" value="ECO:0007669"/>
    <property type="project" value="UniProtKB-SubCell"/>
</dbReference>
<protein>
    <recommendedName>
        <fullName evidence="10">Palmitoyltransferase</fullName>
        <ecNumber evidence="10">2.3.1.225</ecNumber>
    </recommendedName>
</protein>
<name>A0A4P9W834_9FUNG</name>
<dbReference type="Proteomes" id="UP000269721">
    <property type="component" value="Unassembled WGS sequence"/>
</dbReference>
<keyword evidence="3 10" id="KW-0812">Transmembrane</keyword>
<feature type="transmembrane region" description="Helical" evidence="10">
    <location>
        <begin position="40"/>
        <end position="60"/>
    </location>
</feature>
<evidence type="ECO:0000259" key="11">
    <source>
        <dbReference type="Pfam" id="PF01529"/>
    </source>
</evidence>
<feature type="transmembrane region" description="Helical" evidence="10">
    <location>
        <begin position="7"/>
        <end position="34"/>
    </location>
</feature>
<evidence type="ECO:0000256" key="2">
    <source>
        <dbReference type="ARBA" id="ARBA00022679"/>
    </source>
</evidence>
<evidence type="ECO:0000256" key="8">
    <source>
        <dbReference type="ARBA" id="ARBA00023315"/>
    </source>
</evidence>
<dbReference type="PROSITE" id="PS50216">
    <property type="entry name" value="DHHC"/>
    <property type="match status" value="1"/>
</dbReference>
<dbReference type="EMBL" id="KZ996832">
    <property type="protein sequence ID" value="RKO88262.1"/>
    <property type="molecule type" value="Genomic_DNA"/>
</dbReference>
<keyword evidence="8 10" id="KW-0012">Acyltransferase</keyword>
<sequence length="301" mass="34900">GKRWGRLFVVGVVALITFVPFTTNLFIFIPWLTAHPDRNIHLWLLPFNLSVLSIWVNYYLGVTTDAGGVPAAHDPMEERDSKARGRRKPRWCKKCAGYKPPRAHHCSVCDRCILKMDHHCPWLNNCVGHNNQSHFVRFLLSVTTATISCLTLIGLRIWDLIQYQNQLARDFYHTTTRFFFYTPQPTSRELLFMIINLIILFLLLLTVGLLSLYQLYYVSTGVTTIESFERSRVEELVRRGKIAPERAAYPYDLGMWRNLDAVFGTPRWLWWVPRRAPGDGMRFEVADSAEGRVVADDWPPK</sequence>
<evidence type="ECO:0000256" key="3">
    <source>
        <dbReference type="ARBA" id="ARBA00022692"/>
    </source>
</evidence>
<dbReference type="OrthoDB" id="331948at2759"/>
<keyword evidence="7" id="KW-0449">Lipoprotein</keyword>
<evidence type="ECO:0000256" key="10">
    <source>
        <dbReference type="RuleBase" id="RU079119"/>
    </source>
</evidence>
<evidence type="ECO:0000256" key="5">
    <source>
        <dbReference type="ARBA" id="ARBA00023136"/>
    </source>
</evidence>
<comment type="subcellular location">
    <subcellularLocation>
        <location evidence="1">Membrane</location>
        <topology evidence="1">Multi-pass membrane protein</topology>
    </subcellularLocation>
</comment>
<dbReference type="Pfam" id="PF01529">
    <property type="entry name" value="DHHC"/>
    <property type="match status" value="1"/>
</dbReference>
<feature type="transmembrane region" description="Helical" evidence="10">
    <location>
        <begin position="190"/>
        <end position="213"/>
    </location>
</feature>
<keyword evidence="2 10" id="KW-0808">Transferase</keyword>
<dbReference type="InterPro" id="IPR039859">
    <property type="entry name" value="PFA4/ZDH16/20/ERF2-like"/>
</dbReference>
<feature type="non-terminal residue" evidence="12">
    <location>
        <position position="1"/>
    </location>
</feature>
<feature type="domain" description="Palmitoyltransferase DHHC" evidence="11">
    <location>
        <begin position="88"/>
        <end position="229"/>
    </location>
</feature>
<keyword evidence="13" id="KW-1185">Reference proteome</keyword>
<feature type="transmembrane region" description="Helical" evidence="10">
    <location>
        <begin position="138"/>
        <end position="158"/>
    </location>
</feature>
<accession>A0A4P9W834</accession>
<evidence type="ECO:0000313" key="12">
    <source>
        <dbReference type="EMBL" id="RKO88262.1"/>
    </source>
</evidence>
<comment type="catalytic activity">
    <reaction evidence="9 10">
        <text>L-cysteinyl-[protein] + hexadecanoyl-CoA = S-hexadecanoyl-L-cysteinyl-[protein] + CoA</text>
        <dbReference type="Rhea" id="RHEA:36683"/>
        <dbReference type="Rhea" id="RHEA-COMP:10131"/>
        <dbReference type="Rhea" id="RHEA-COMP:11032"/>
        <dbReference type="ChEBI" id="CHEBI:29950"/>
        <dbReference type="ChEBI" id="CHEBI:57287"/>
        <dbReference type="ChEBI" id="CHEBI:57379"/>
        <dbReference type="ChEBI" id="CHEBI:74151"/>
        <dbReference type="EC" id="2.3.1.225"/>
    </reaction>
</comment>
<evidence type="ECO:0000313" key="13">
    <source>
        <dbReference type="Proteomes" id="UP000269721"/>
    </source>
</evidence>
<proteinExistence type="inferred from homology"/>
<gene>
    <name evidence="12" type="ORF">BDK51DRAFT_3712</name>
</gene>
<dbReference type="InterPro" id="IPR001594">
    <property type="entry name" value="Palmitoyltrfase_DHHC"/>
</dbReference>
<organism evidence="12 13">
    <name type="scientific">Blyttiomyces helicus</name>
    <dbReference type="NCBI Taxonomy" id="388810"/>
    <lineage>
        <taxon>Eukaryota</taxon>
        <taxon>Fungi</taxon>
        <taxon>Fungi incertae sedis</taxon>
        <taxon>Chytridiomycota</taxon>
        <taxon>Chytridiomycota incertae sedis</taxon>
        <taxon>Chytridiomycetes</taxon>
        <taxon>Chytridiomycetes incertae sedis</taxon>
        <taxon>Blyttiomyces</taxon>
    </lineage>
</organism>
<evidence type="ECO:0000256" key="9">
    <source>
        <dbReference type="ARBA" id="ARBA00048048"/>
    </source>
</evidence>
<keyword evidence="5 10" id="KW-0472">Membrane</keyword>